<reference evidence="2 3" key="1">
    <citation type="journal article" date="2011" name="Proc. Natl. Acad. Sci. U.S.A.">
        <title>Evolutionary erosion of yeast sex chromosomes by mating-type switching accidents.</title>
        <authorList>
            <person name="Gordon J.L."/>
            <person name="Armisen D."/>
            <person name="Proux-Wera E."/>
            <person name="Oheigeartaigh S.S."/>
            <person name="Byrne K.P."/>
            <person name="Wolfe K.H."/>
        </authorList>
    </citation>
    <scope>NUCLEOTIDE SEQUENCE [LARGE SCALE GENOMIC DNA]</scope>
    <source>
        <strain evidence="3">ATCC 10597 / BCRC 20456 / CBS 421 / NBRC 0211 / NRRL Y-12639</strain>
    </source>
</reference>
<evidence type="ECO:0000313" key="2">
    <source>
        <dbReference type="EMBL" id="CCD22740.1"/>
    </source>
</evidence>
<dbReference type="HOGENOM" id="CLU_138108_0_0_1"/>
<gene>
    <name evidence="2" type="primary">NDAI0A05850</name>
    <name evidence="2" type="ordered locus">NDAI_0A05850</name>
</gene>
<feature type="compositionally biased region" description="Basic and acidic residues" evidence="1">
    <location>
        <begin position="51"/>
        <end position="63"/>
    </location>
</feature>
<dbReference type="Proteomes" id="UP000000689">
    <property type="component" value="Chromosome 1"/>
</dbReference>
<dbReference type="STRING" id="1071378.G0W4K2"/>
<dbReference type="InterPro" id="IPR018621">
    <property type="entry name" value="Atg31"/>
</dbReference>
<evidence type="ECO:0008006" key="4">
    <source>
        <dbReference type="Google" id="ProtNLM"/>
    </source>
</evidence>
<keyword evidence="3" id="KW-1185">Reference proteome</keyword>
<dbReference type="GeneID" id="11494268"/>
<dbReference type="eggNOG" id="ENOG502SA9V">
    <property type="taxonomic scope" value="Eukaryota"/>
</dbReference>
<evidence type="ECO:0000256" key="1">
    <source>
        <dbReference type="SAM" id="MobiDB-lite"/>
    </source>
</evidence>
<dbReference type="OMA" id="QIETICN"/>
<name>G0W4K2_NAUDC</name>
<dbReference type="KEGG" id="ndi:NDAI_0A05850"/>
<dbReference type="GO" id="GO:0000407">
    <property type="term" value="C:phagophore assembly site"/>
    <property type="evidence" value="ECO:0007669"/>
    <property type="project" value="EnsemblFungi"/>
</dbReference>
<dbReference type="RefSeq" id="XP_003667983.1">
    <property type="nucleotide sequence ID" value="XM_003667935.1"/>
</dbReference>
<dbReference type="GO" id="GO:1990316">
    <property type="term" value="C:Atg1/ULK1 kinase complex"/>
    <property type="evidence" value="ECO:0007669"/>
    <property type="project" value="EnsemblFungi"/>
</dbReference>
<protein>
    <recommendedName>
        <fullName evidence="4">Autophagy-related protein 31</fullName>
    </recommendedName>
</protein>
<sequence>MAYLNVTVFDKNVVHSLTNEIENSSSPECNTNAMFPTKIKYIFEEDEKEQEGEGRDQNIEEGRTPGSGTKIDKAILGTSVSKSGNDEIENVIIIDLNEDRTIQNISLISDNYEILDYSKEQESKDSRHEFFSDDIELNVLSKFCDLEPYTKDVPLDDMVNLYRKQTEQLQILSDNI</sequence>
<dbReference type="OrthoDB" id="4065598at2759"/>
<dbReference type="GO" id="GO:0000422">
    <property type="term" value="P:autophagy of mitochondrion"/>
    <property type="evidence" value="ECO:0007669"/>
    <property type="project" value="EnsemblFungi"/>
</dbReference>
<dbReference type="GO" id="GO:0034727">
    <property type="term" value="P:piecemeal microautophagy of the nucleus"/>
    <property type="evidence" value="ECO:0007669"/>
    <property type="project" value="EnsemblFungi"/>
</dbReference>
<dbReference type="AlphaFoldDB" id="G0W4K2"/>
<proteinExistence type="predicted"/>
<feature type="region of interest" description="Disordered" evidence="1">
    <location>
        <begin position="46"/>
        <end position="71"/>
    </location>
</feature>
<dbReference type="EMBL" id="HE580267">
    <property type="protein sequence ID" value="CCD22740.1"/>
    <property type="molecule type" value="Genomic_DNA"/>
</dbReference>
<evidence type="ECO:0000313" key="3">
    <source>
        <dbReference type="Proteomes" id="UP000000689"/>
    </source>
</evidence>
<dbReference type="Pfam" id="PF09795">
    <property type="entry name" value="ATG31"/>
    <property type="match status" value="1"/>
</dbReference>
<organism evidence="2 3">
    <name type="scientific">Naumovozyma dairenensis (strain ATCC 10597 / BCRC 20456 / CBS 421 / NBRC 0211 / NRRL Y-12639)</name>
    <name type="common">Saccharomyces dairenensis</name>
    <dbReference type="NCBI Taxonomy" id="1071378"/>
    <lineage>
        <taxon>Eukaryota</taxon>
        <taxon>Fungi</taxon>
        <taxon>Dikarya</taxon>
        <taxon>Ascomycota</taxon>
        <taxon>Saccharomycotina</taxon>
        <taxon>Saccharomycetes</taxon>
        <taxon>Saccharomycetales</taxon>
        <taxon>Saccharomycetaceae</taxon>
        <taxon>Naumovozyma</taxon>
    </lineage>
</organism>
<accession>G0W4K2</accession>
<dbReference type="Gene3D" id="2.60.270.60">
    <property type="match status" value="1"/>
</dbReference>